<comment type="caution">
    <text evidence="2">The sequence shown here is derived from an EMBL/GenBank/DDBJ whole genome shotgun (WGS) entry which is preliminary data.</text>
</comment>
<dbReference type="Gene3D" id="3.90.1150.200">
    <property type="match status" value="1"/>
</dbReference>
<proteinExistence type="predicted"/>
<accession>A0A918Q2Z7</accession>
<evidence type="ECO:0000313" key="2">
    <source>
        <dbReference type="EMBL" id="GGZ31793.1"/>
    </source>
</evidence>
<dbReference type="Proteomes" id="UP000619457">
    <property type="component" value="Unassembled WGS sequence"/>
</dbReference>
<gene>
    <name evidence="2" type="ORF">GCM10007049_26440</name>
</gene>
<feature type="domain" description="YdhG-like" evidence="1">
    <location>
        <begin position="20"/>
        <end position="112"/>
    </location>
</feature>
<dbReference type="Pfam" id="PF08818">
    <property type="entry name" value="DUF1801"/>
    <property type="match status" value="1"/>
</dbReference>
<dbReference type="AlphaFoldDB" id="A0A918Q2Z7"/>
<evidence type="ECO:0000313" key="3">
    <source>
        <dbReference type="Proteomes" id="UP000619457"/>
    </source>
</evidence>
<dbReference type="RefSeq" id="WP_018474863.1">
    <property type="nucleotide sequence ID" value="NZ_BMWX01000004.1"/>
</dbReference>
<dbReference type="EMBL" id="BMWX01000004">
    <property type="protein sequence ID" value="GGZ31793.1"/>
    <property type="molecule type" value="Genomic_DNA"/>
</dbReference>
<keyword evidence="3" id="KW-1185">Reference proteome</keyword>
<reference evidence="2" key="2">
    <citation type="submission" date="2020-09" db="EMBL/GenBank/DDBJ databases">
        <authorList>
            <person name="Sun Q."/>
            <person name="Kim S."/>
        </authorList>
    </citation>
    <scope>NUCLEOTIDE SEQUENCE</scope>
    <source>
        <strain evidence="2">KCTC 12368</strain>
    </source>
</reference>
<name>A0A918Q2Z7_9BACT</name>
<organism evidence="2 3">
    <name type="scientific">Echinicola pacifica</name>
    <dbReference type="NCBI Taxonomy" id="346377"/>
    <lineage>
        <taxon>Bacteria</taxon>
        <taxon>Pseudomonadati</taxon>
        <taxon>Bacteroidota</taxon>
        <taxon>Cytophagia</taxon>
        <taxon>Cytophagales</taxon>
        <taxon>Cyclobacteriaceae</taxon>
        <taxon>Echinicola</taxon>
    </lineage>
</organism>
<sequence>MNREIKNVDDYIAGFPARTQAKLRQIRELVLAIAPEVQESISYGMAAYKLNQKPLVYLGGFGNHIGFYATPSGHSQFASQLASYKQGKGSVQFPLDSELPMELISDMIKFRVAENKQKKPPKSSKDFLSKS</sequence>
<evidence type="ECO:0000259" key="1">
    <source>
        <dbReference type="Pfam" id="PF08818"/>
    </source>
</evidence>
<dbReference type="InterPro" id="IPR014922">
    <property type="entry name" value="YdhG-like"/>
</dbReference>
<reference evidence="2" key="1">
    <citation type="journal article" date="2014" name="Int. J. Syst. Evol. Microbiol.">
        <title>Complete genome sequence of Corynebacterium casei LMG S-19264T (=DSM 44701T), isolated from a smear-ripened cheese.</title>
        <authorList>
            <consortium name="US DOE Joint Genome Institute (JGI-PGF)"/>
            <person name="Walter F."/>
            <person name="Albersmeier A."/>
            <person name="Kalinowski J."/>
            <person name="Ruckert C."/>
        </authorList>
    </citation>
    <scope>NUCLEOTIDE SEQUENCE</scope>
    <source>
        <strain evidence="2">KCTC 12368</strain>
    </source>
</reference>
<dbReference type="SUPFAM" id="SSF159888">
    <property type="entry name" value="YdhG-like"/>
    <property type="match status" value="1"/>
</dbReference>
<protein>
    <recommendedName>
        <fullName evidence="1">YdhG-like domain-containing protein</fullName>
    </recommendedName>
</protein>